<gene>
    <name evidence="5" type="ORF">CGW93_03495</name>
</gene>
<keyword evidence="2" id="KW-0227">DNA damage</keyword>
<dbReference type="PROSITE" id="PS50935">
    <property type="entry name" value="SSB"/>
    <property type="match status" value="1"/>
</dbReference>
<dbReference type="GO" id="GO:0009295">
    <property type="term" value="C:nucleoid"/>
    <property type="evidence" value="ECO:0007669"/>
    <property type="project" value="TreeGrafter"/>
</dbReference>
<proteinExistence type="inferred from homology"/>
<dbReference type="GO" id="GO:0003697">
    <property type="term" value="F:single-stranded DNA binding"/>
    <property type="evidence" value="ECO:0007669"/>
    <property type="project" value="UniProtKB-UniRule"/>
</dbReference>
<keyword evidence="2" id="KW-0234">DNA repair</keyword>
<dbReference type="Pfam" id="PF00436">
    <property type="entry name" value="SSB"/>
    <property type="match status" value="1"/>
</dbReference>
<dbReference type="PANTHER" id="PTHR10302:SF27">
    <property type="entry name" value="SINGLE-STRANDED DNA-BINDING PROTEIN"/>
    <property type="match status" value="1"/>
</dbReference>
<dbReference type="GO" id="GO:0006260">
    <property type="term" value="P:DNA replication"/>
    <property type="evidence" value="ECO:0007669"/>
    <property type="project" value="UniProtKB-UniRule"/>
</dbReference>
<dbReference type="GO" id="GO:0006281">
    <property type="term" value="P:DNA repair"/>
    <property type="evidence" value="ECO:0007669"/>
    <property type="project" value="UniProtKB-UniRule"/>
</dbReference>
<evidence type="ECO:0000256" key="4">
    <source>
        <dbReference type="SAM" id="MobiDB-lite"/>
    </source>
</evidence>
<evidence type="ECO:0000256" key="3">
    <source>
        <dbReference type="PIRNR" id="PIRNR002070"/>
    </source>
</evidence>
<reference evidence="6" key="1">
    <citation type="submission" date="2017-07" db="EMBL/GenBank/DDBJ databases">
        <title>Novel pathways for hydrocarbon cycling and metabolic interdependencies in hydrothermal sediment communities.</title>
        <authorList>
            <person name="Dombrowski N."/>
            <person name="Seitz K."/>
            <person name="Teske A."/>
            <person name="Baker B."/>
        </authorList>
    </citation>
    <scope>NUCLEOTIDE SEQUENCE [LARGE SCALE GENOMIC DNA]</scope>
</reference>
<dbReference type="PIRSF" id="PIRSF002070">
    <property type="entry name" value="SSB"/>
    <property type="match status" value="1"/>
</dbReference>
<evidence type="ECO:0000256" key="1">
    <source>
        <dbReference type="ARBA" id="ARBA00023125"/>
    </source>
</evidence>
<evidence type="ECO:0000313" key="6">
    <source>
        <dbReference type="Proteomes" id="UP000216312"/>
    </source>
</evidence>
<dbReference type="Proteomes" id="UP000216312">
    <property type="component" value="Unassembled WGS sequence"/>
</dbReference>
<protein>
    <recommendedName>
        <fullName evidence="2 3">Single-stranded DNA-binding protein</fullName>
        <shortName evidence="2">SSB</shortName>
    </recommendedName>
</protein>
<dbReference type="AlphaFoldDB" id="A0A257LTW8"/>
<comment type="subunit">
    <text evidence="2">Homotetramer.</text>
</comment>
<sequence>MQYRMPNINKVLISGHLTRDPEVRYTPAGQIVCRFGIASTRRFKPKDTDEWQERTAFITVNAWGVLAERISKTLKKGDAVYIEGELESRSWETPEGQKRSVIEIRAFKLQNLTRAEAVSLEGEEVTTDTKEETEEELPF</sequence>
<dbReference type="InterPro" id="IPR000424">
    <property type="entry name" value="Primosome_PriB/ssb"/>
</dbReference>
<feature type="short sequence motif" description="Important for interaction with partner proteins" evidence="2">
    <location>
        <begin position="134"/>
        <end position="139"/>
    </location>
</feature>
<accession>A0A257LTW8</accession>
<dbReference type="NCBIfam" id="TIGR00621">
    <property type="entry name" value="ssb"/>
    <property type="match status" value="1"/>
</dbReference>
<dbReference type="InterPro" id="IPR011344">
    <property type="entry name" value="ssDNA-bd"/>
</dbReference>
<dbReference type="SUPFAM" id="SSF50249">
    <property type="entry name" value="Nucleic acid-binding proteins"/>
    <property type="match status" value="1"/>
</dbReference>
<dbReference type="Gene3D" id="2.40.50.140">
    <property type="entry name" value="Nucleic acid-binding proteins"/>
    <property type="match status" value="1"/>
</dbReference>
<feature type="compositionally biased region" description="Acidic residues" evidence="4">
    <location>
        <begin position="121"/>
        <end position="139"/>
    </location>
</feature>
<organism evidence="5 6">
    <name type="scientific">candidate division WOR-3 bacterium 4484_18</name>
    <dbReference type="NCBI Taxonomy" id="2020626"/>
    <lineage>
        <taxon>Bacteria</taxon>
        <taxon>Bacteria division WOR-3</taxon>
    </lineage>
</organism>
<keyword evidence="2" id="KW-0235">DNA replication</keyword>
<comment type="function">
    <text evidence="2">Plays an important role in DNA replication, recombination and repair. Binds to ssDNA and to an array of partner proteins to recruit them to their sites of action during DNA metabolism.</text>
</comment>
<dbReference type="PANTHER" id="PTHR10302">
    <property type="entry name" value="SINGLE-STRANDED DNA-BINDING PROTEIN"/>
    <property type="match status" value="1"/>
</dbReference>
<dbReference type="EMBL" id="NMUJ01000045">
    <property type="protein sequence ID" value="OYV02862.1"/>
    <property type="molecule type" value="Genomic_DNA"/>
</dbReference>
<comment type="caution">
    <text evidence="2">Lacks conserved residue(s) required for the propagation of feature annotation.</text>
</comment>
<dbReference type="InterPro" id="IPR012340">
    <property type="entry name" value="NA-bd_OB-fold"/>
</dbReference>
<dbReference type="HAMAP" id="MF_00984">
    <property type="entry name" value="SSB"/>
    <property type="match status" value="1"/>
</dbReference>
<feature type="region of interest" description="Disordered" evidence="4">
    <location>
        <begin position="119"/>
        <end position="139"/>
    </location>
</feature>
<name>A0A257LTW8_UNCW3</name>
<keyword evidence="2" id="KW-0233">DNA recombination</keyword>
<comment type="caution">
    <text evidence="5">The sequence shown here is derived from an EMBL/GenBank/DDBJ whole genome shotgun (WGS) entry which is preliminary data.</text>
</comment>
<keyword evidence="1 2" id="KW-0238">DNA-binding</keyword>
<evidence type="ECO:0000256" key="2">
    <source>
        <dbReference type="HAMAP-Rule" id="MF_00984"/>
    </source>
</evidence>
<dbReference type="CDD" id="cd04496">
    <property type="entry name" value="SSB_OBF"/>
    <property type="match status" value="1"/>
</dbReference>
<evidence type="ECO:0000313" key="5">
    <source>
        <dbReference type="EMBL" id="OYV02862.1"/>
    </source>
</evidence>
<dbReference type="GO" id="GO:0006310">
    <property type="term" value="P:DNA recombination"/>
    <property type="evidence" value="ECO:0007669"/>
    <property type="project" value="UniProtKB-UniRule"/>
</dbReference>